<organism evidence="1 2">
    <name type="scientific">Cyclotella cryptica</name>
    <dbReference type="NCBI Taxonomy" id="29204"/>
    <lineage>
        <taxon>Eukaryota</taxon>
        <taxon>Sar</taxon>
        <taxon>Stramenopiles</taxon>
        <taxon>Ochrophyta</taxon>
        <taxon>Bacillariophyta</taxon>
        <taxon>Coscinodiscophyceae</taxon>
        <taxon>Thalassiosirophycidae</taxon>
        <taxon>Stephanodiscales</taxon>
        <taxon>Stephanodiscaceae</taxon>
        <taxon>Cyclotella</taxon>
    </lineage>
</organism>
<accession>A0ABD3PUV9</accession>
<reference evidence="1 2" key="1">
    <citation type="journal article" date="2020" name="G3 (Bethesda)">
        <title>Improved Reference Genome for Cyclotella cryptica CCMP332, a Model for Cell Wall Morphogenesis, Salinity Adaptation, and Lipid Production in Diatoms (Bacillariophyta).</title>
        <authorList>
            <person name="Roberts W.R."/>
            <person name="Downey K.M."/>
            <person name="Ruck E.C."/>
            <person name="Traller J.C."/>
            <person name="Alverson A.J."/>
        </authorList>
    </citation>
    <scope>NUCLEOTIDE SEQUENCE [LARGE SCALE GENOMIC DNA]</scope>
    <source>
        <strain evidence="1 2">CCMP332</strain>
    </source>
</reference>
<evidence type="ECO:0000313" key="1">
    <source>
        <dbReference type="EMBL" id="KAL3791818.1"/>
    </source>
</evidence>
<sequence>MTESHLMEEFNGVVVARRCATAGALEEDVVSSGGITQMAKAFALYSVACRGTFAQLEPLSNE</sequence>
<keyword evidence="2" id="KW-1185">Reference proteome</keyword>
<dbReference type="Proteomes" id="UP001516023">
    <property type="component" value="Unassembled WGS sequence"/>
</dbReference>
<gene>
    <name evidence="1" type="ORF">HJC23_002449</name>
</gene>
<dbReference type="EMBL" id="JABMIG020000109">
    <property type="protein sequence ID" value="KAL3791818.1"/>
    <property type="molecule type" value="Genomic_DNA"/>
</dbReference>
<evidence type="ECO:0000313" key="2">
    <source>
        <dbReference type="Proteomes" id="UP001516023"/>
    </source>
</evidence>
<name>A0ABD3PUV9_9STRA</name>
<comment type="caution">
    <text evidence="1">The sequence shown here is derived from an EMBL/GenBank/DDBJ whole genome shotgun (WGS) entry which is preliminary data.</text>
</comment>
<dbReference type="AlphaFoldDB" id="A0ABD3PUV9"/>
<proteinExistence type="predicted"/>
<protein>
    <submittedName>
        <fullName evidence="1">Uncharacterized protein</fullName>
    </submittedName>
</protein>